<protein>
    <recommendedName>
        <fullName evidence="4">C4-dicarboxylate ABC transporter permease</fullName>
    </recommendedName>
</protein>
<reference evidence="3" key="1">
    <citation type="submission" date="2016-10" db="EMBL/GenBank/DDBJ databases">
        <authorList>
            <person name="Varghese N."/>
            <person name="Submissions S."/>
        </authorList>
    </citation>
    <scope>NUCLEOTIDE SEQUENCE [LARGE SCALE GENOMIC DNA]</scope>
    <source>
        <strain evidence="3">SUR2</strain>
    </source>
</reference>
<evidence type="ECO:0000313" key="2">
    <source>
        <dbReference type="EMBL" id="SFZ93175.1"/>
    </source>
</evidence>
<organism evidence="2 3">
    <name type="scientific">Chryseobacterium limigenitum</name>
    <dbReference type="NCBI Taxonomy" id="1612149"/>
    <lineage>
        <taxon>Bacteria</taxon>
        <taxon>Pseudomonadati</taxon>
        <taxon>Bacteroidota</taxon>
        <taxon>Flavobacteriia</taxon>
        <taxon>Flavobacteriales</taxon>
        <taxon>Weeksellaceae</taxon>
        <taxon>Chryseobacterium group</taxon>
        <taxon>Chryseobacterium</taxon>
    </lineage>
</organism>
<proteinExistence type="predicted"/>
<keyword evidence="1" id="KW-1133">Transmembrane helix</keyword>
<dbReference type="OrthoDB" id="1151190at2"/>
<dbReference type="RefSeq" id="WP_072408792.1">
    <property type="nucleotide sequence ID" value="NZ_FPKW01000004.1"/>
</dbReference>
<dbReference type="Pfam" id="PF20540">
    <property type="entry name" value="DUF6755"/>
    <property type="match status" value="1"/>
</dbReference>
<accession>A0A1K2ILD4</accession>
<keyword evidence="1" id="KW-0812">Transmembrane</keyword>
<evidence type="ECO:0000256" key="1">
    <source>
        <dbReference type="SAM" id="Phobius"/>
    </source>
</evidence>
<dbReference type="STRING" id="1612149.SAMN05216324_104201"/>
<gene>
    <name evidence="2" type="ORF">SAMN05216324_104201</name>
</gene>
<feature type="transmembrane region" description="Helical" evidence="1">
    <location>
        <begin position="53"/>
        <end position="74"/>
    </location>
</feature>
<evidence type="ECO:0008006" key="4">
    <source>
        <dbReference type="Google" id="ProtNLM"/>
    </source>
</evidence>
<name>A0A1K2ILD4_9FLAO</name>
<dbReference type="InterPro" id="IPR046643">
    <property type="entry name" value="DUF6755"/>
</dbReference>
<keyword evidence="3" id="KW-1185">Reference proteome</keyword>
<dbReference type="EMBL" id="FPKW01000004">
    <property type="protein sequence ID" value="SFZ93175.1"/>
    <property type="molecule type" value="Genomic_DNA"/>
</dbReference>
<dbReference type="Proteomes" id="UP000182034">
    <property type="component" value="Unassembled WGS sequence"/>
</dbReference>
<dbReference type="AlphaFoldDB" id="A0A1K2ILD4"/>
<evidence type="ECO:0000313" key="3">
    <source>
        <dbReference type="Proteomes" id="UP000182034"/>
    </source>
</evidence>
<keyword evidence="1" id="KW-0472">Membrane</keyword>
<feature type="transmembrane region" description="Helical" evidence="1">
    <location>
        <begin position="20"/>
        <end position="41"/>
    </location>
</feature>
<sequence length="94" mass="10907">MSVRKKPIKKVTFRVNEMLVAIISIYILLVSLQMWLLFGTINKALDKEHIDFAWYSAIGSVVIFMCTIFFLRYVPDIPTGQIKNSKTENDDKSY</sequence>